<organism evidence="1 2">
    <name type="scientific">Bauhinia variegata</name>
    <name type="common">Purple orchid tree</name>
    <name type="synonym">Phanera variegata</name>
    <dbReference type="NCBI Taxonomy" id="167791"/>
    <lineage>
        <taxon>Eukaryota</taxon>
        <taxon>Viridiplantae</taxon>
        <taxon>Streptophyta</taxon>
        <taxon>Embryophyta</taxon>
        <taxon>Tracheophyta</taxon>
        <taxon>Spermatophyta</taxon>
        <taxon>Magnoliopsida</taxon>
        <taxon>eudicotyledons</taxon>
        <taxon>Gunneridae</taxon>
        <taxon>Pentapetalae</taxon>
        <taxon>rosids</taxon>
        <taxon>fabids</taxon>
        <taxon>Fabales</taxon>
        <taxon>Fabaceae</taxon>
        <taxon>Cercidoideae</taxon>
        <taxon>Cercideae</taxon>
        <taxon>Bauhiniinae</taxon>
        <taxon>Bauhinia</taxon>
    </lineage>
</organism>
<proteinExistence type="predicted"/>
<accession>A0ACB9NFJ5</accession>
<dbReference type="Proteomes" id="UP000828941">
    <property type="component" value="Chromosome 6"/>
</dbReference>
<reference evidence="1 2" key="1">
    <citation type="journal article" date="2022" name="DNA Res.">
        <title>Chromosomal-level genome assembly of the orchid tree Bauhinia variegata (Leguminosae; Cercidoideae) supports the allotetraploid origin hypothesis of Bauhinia.</title>
        <authorList>
            <person name="Zhong Y."/>
            <person name="Chen Y."/>
            <person name="Zheng D."/>
            <person name="Pang J."/>
            <person name="Liu Y."/>
            <person name="Luo S."/>
            <person name="Meng S."/>
            <person name="Qian L."/>
            <person name="Wei D."/>
            <person name="Dai S."/>
            <person name="Zhou R."/>
        </authorList>
    </citation>
    <scope>NUCLEOTIDE SEQUENCE [LARGE SCALE GENOMIC DNA]</scope>
    <source>
        <strain evidence="1">BV-YZ2020</strain>
    </source>
</reference>
<keyword evidence="2" id="KW-1185">Reference proteome</keyword>
<sequence length="262" mass="29450">MVNIMEWEKQQQQQQQQQQLQQKREGLQSGNVNGNCAGMMCVKVMTDEQLETLRKQIAVYGVICEQLVDLHKQFVAQQDLAGARLGNMYSSDFRAYIRSGNGTPSKQKIKEITAELSQHGQISETNVYNWFQNRRARSKRKQQNVASGNAESEVETEAESIKDKKTKPEEFQSQNSGNSRTEDLCLQNPEVSSELHYLTPHSDGPDSMFPSDGGLKPARGFNQMSVLEGMLSNSRGDYMTGKMEVPGSYTLYPQAGDYNMTG</sequence>
<name>A0ACB9NFJ5_BAUVA</name>
<evidence type="ECO:0000313" key="1">
    <source>
        <dbReference type="EMBL" id="KAI4334788.1"/>
    </source>
</evidence>
<gene>
    <name evidence="1" type="ORF">L6164_013498</name>
</gene>
<protein>
    <submittedName>
        <fullName evidence="1">Uncharacterized protein</fullName>
    </submittedName>
</protein>
<dbReference type="EMBL" id="CM039431">
    <property type="protein sequence ID" value="KAI4334788.1"/>
    <property type="molecule type" value="Genomic_DNA"/>
</dbReference>
<evidence type="ECO:0000313" key="2">
    <source>
        <dbReference type="Proteomes" id="UP000828941"/>
    </source>
</evidence>
<comment type="caution">
    <text evidence="1">The sequence shown here is derived from an EMBL/GenBank/DDBJ whole genome shotgun (WGS) entry which is preliminary data.</text>
</comment>